<organism evidence="2">
    <name type="scientific">Arcella intermedia</name>
    <dbReference type="NCBI Taxonomy" id="1963864"/>
    <lineage>
        <taxon>Eukaryota</taxon>
        <taxon>Amoebozoa</taxon>
        <taxon>Tubulinea</taxon>
        <taxon>Elardia</taxon>
        <taxon>Arcellinida</taxon>
        <taxon>Sphaerothecina</taxon>
        <taxon>Arcellidae</taxon>
        <taxon>Arcella</taxon>
    </lineage>
</organism>
<proteinExistence type="predicted"/>
<dbReference type="Pfam" id="PF14770">
    <property type="entry name" value="TMEM18"/>
    <property type="match status" value="1"/>
</dbReference>
<evidence type="ECO:0000313" key="2">
    <source>
        <dbReference type="EMBL" id="NDV39253.1"/>
    </source>
</evidence>
<keyword evidence="1" id="KW-1133">Transmembrane helix</keyword>
<dbReference type="AlphaFoldDB" id="A0A6B2LQG7"/>
<feature type="transmembrane region" description="Helical" evidence="1">
    <location>
        <begin position="41"/>
        <end position="59"/>
    </location>
</feature>
<dbReference type="EMBL" id="GIBP01010284">
    <property type="protein sequence ID" value="NDV39253.1"/>
    <property type="molecule type" value="Transcribed_RNA"/>
</dbReference>
<keyword evidence="1" id="KW-0812">Transmembrane</keyword>
<feature type="transmembrane region" description="Helical" evidence="1">
    <location>
        <begin position="15"/>
        <end position="34"/>
    </location>
</feature>
<protein>
    <submittedName>
        <fullName evidence="2">Uncharacterized protein</fullName>
    </submittedName>
</protein>
<name>A0A6B2LQG7_9EUKA</name>
<evidence type="ECO:0000256" key="1">
    <source>
        <dbReference type="SAM" id="Phobius"/>
    </source>
</evidence>
<keyword evidence="1" id="KW-0472">Membrane</keyword>
<dbReference type="InterPro" id="IPR026721">
    <property type="entry name" value="TMEM18"/>
</dbReference>
<accession>A0A6B2LQG7</accession>
<sequence>MVTSFLNAVDFDEDWLLGLIGMQIGIFLLVLLTWNHLKLQTGLFFLILGVVASAESLNSWAFKNYTLFSKQNYFTPEGIFLGVFLCSPLLLDALLILINLVKTASSLLVKVKSMELKKQQQEKAKAKKE</sequence>
<feature type="transmembrane region" description="Helical" evidence="1">
    <location>
        <begin position="79"/>
        <end position="101"/>
    </location>
</feature>
<reference evidence="2" key="1">
    <citation type="journal article" date="2020" name="J. Eukaryot. Microbiol.">
        <title>De novo Sequencing, Assembly and Annotation of the Transcriptome for the Free-Living Testate Amoeba Arcella intermedia.</title>
        <authorList>
            <person name="Ribeiro G.M."/>
            <person name="Porfirio-Sousa A.L."/>
            <person name="Maurer-Alcala X.X."/>
            <person name="Katz L.A."/>
            <person name="Lahr D.J.G."/>
        </authorList>
    </citation>
    <scope>NUCLEOTIDE SEQUENCE</scope>
</reference>